<name>A0A813LD27_POLGL</name>
<feature type="region of interest" description="Disordered" evidence="1">
    <location>
        <begin position="640"/>
        <end position="665"/>
    </location>
</feature>
<evidence type="ECO:0000256" key="1">
    <source>
        <dbReference type="SAM" id="MobiDB-lite"/>
    </source>
</evidence>
<reference evidence="2" key="1">
    <citation type="submission" date="2021-02" db="EMBL/GenBank/DDBJ databases">
        <authorList>
            <person name="Dougan E. K."/>
            <person name="Rhodes N."/>
            <person name="Thang M."/>
            <person name="Chan C."/>
        </authorList>
    </citation>
    <scope>NUCLEOTIDE SEQUENCE</scope>
</reference>
<evidence type="ECO:0000313" key="3">
    <source>
        <dbReference type="Proteomes" id="UP000626109"/>
    </source>
</evidence>
<protein>
    <submittedName>
        <fullName evidence="2">Uncharacterized protein</fullName>
    </submittedName>
</protein>
<proteinExistence type="predicted"/>
<gene>
    <name evidence="2" type="ORF">PGLA2088_LOCUS41438</name>
</gene>
<organism evidence="2 3">
    <name type="scientific">Polarella glacialis</name>
    <name type="common">Dinoflagellate</name>
    <dbReference type="NCBI Taxonomy" id="89957"/>
    <lineage>
        <taxon>Eukaryota</taxon>
        <taxon>Sar</taxon>
        <taxon>Alveolata</taxon>
        <taxon>Dinophyceae</taxon>
        <taxon>Suessiales</taxon>
        <taxon>Suessiaceae</taxon>
        <taxon>Polarella</taxon>
    </lineage>
</organism>
<comment type="caution">
    <text evidence="2">The sequence shown here is derived from an EMBL/GenBank/DDBJ whole genome shotgun (WGS) entry which is preliminary data.</text>
</comment>
<feature type="region of interest" description="Disordered" evidence="1">
    <location>
        <begin position="342"/>
        <end position="381"/>
    </location>
</feature>
<feature type="compositionally biased region" description="Acidic residues" evidence="1">
    <location>
        <begin position="651"/>
        <end position="665"/>
    </location>
</feature>
<accession>A0A813LD27</accession>
<dbReference type="Proteomes" id="UP000626109">
    <property type="component" value="Unassembled WGS sequence"/>
</dbReference>
<feature type="region of interest" description="Disordered" evidence="1">
    <location>
        <begin position="400"/>
        <end position="510"/>
    </location>
</feature>
<evidence type="ECO:0000313" key="2">
    <source>
        <dbReference type="EMBL" id="CAE8720629.1"/>
    </source>
</evidence>
<dbReference type="EMBL" id="CAJNNW010033837">
    <property type="protein sequence ID" value="CAE8720629.1"/>
    <property type="molecule type" value="Genomic_DNA"/>
</dbReference>
<sequence length="844" mass="91206">MRASHSAAALIIGGGAAGSSSILEGLKRPQSAGGPTPRRSQSALQFKPSALLKLEFRFSSGGHGLSWHGLIISEVRGQAKTLGVMPGWKLFSIDGNLVKDSQDVGTQAWSRLQEAQWQWRTTAVTFVTDFRAIRVEEHMIRAEEEKTEVERLAKLPFAGTYDERQRAVGRGWEKAMHAMSLPRAVCASPDAENQTVRVVQVDRADDQADHPQLETTPTLRKRSSVELMAEIQQEMGGTLLPLIVYFLPLASGGFGSPLLGWWQAPICSARPAATSWIGCRVKAVLTELTRQLPVGVIQQRWREMLLSVRPPACRATAGSSPVRLGPPLSLIVTRPTRKFCEGPGATNIAQRRLGKPTGGPLTAGPFADSFVPASGKSPSRARNHYCSTLHYREVRPTESPLAATAPAASSAPSTGMSSEELGATDTPLVSEGPRAADIAQRQEGTPTESLLTATAASASATGKSSQGPGIDAAQRRESTGLPQASPEVAKKSKEQKRQKAFAAREQEEPDMLDWRQQLAEKLDRAATRLPECLIVFKAPPTAETSLCLLLASARQGTQGDGNVPVPLRGKFNFHVLAEDCGHDACETVTPDTTVTRVNSPVIASRRAKDLTQTKSKPSCQLEDFEDVLSEHALLLSRHSAGSDHVNTMPLDDADAGEDGSDDDGEEIEALSPELRAADPWRAARVEVVDSAGNATRGKVACVCVTKRTKTRLYLIQHDDGDIEHLTAEQVRGDPGSELGSSLLSGCIGMGDYEKEVLEGTRGNGGKCQDAEYQDWQRDEERALRDVYRSRLMKQIWITYWTISLLVTLDNHDLQALLVEGDAPPEQPGTACAVLGPNDGSMRLT</sequence>
<dbReference type="AlphaFoldDB" id="A0A813LD27"/>
<feature type="compositionally biased region" description="Basic and acidic residues" evidence="1">
    <location>
        <begin position="488"/>
        <end position="506"/>
    </location>
</feature>
<feature type="compositionally biased region" description="Low complexity" evidence="1">
    <location>
        <begin position="445"/>
        <end position="465"/>
    </location>
</feature>
<feature type="compositionally biased region" description="Low complexity" evidence="1">
    <location>
        <begin position="400"/>
        <end position="420"/>
    </location>
</feature>